<keyword evidence="3" id="KW-0255">Endonuclease</keyword>
<evidence type="ECO:0000256" key="4">
    <source>
        <dbReference type="ARBA" id="ARBA00022801"/>
    </source>
</evidence>
<proteinExistence type="inferred from homology"/>
<name>A0A2Z6M8A2_TRISU</name>
<evidence type="ECO:0000256" key="2">
    <source>
        <dbReference type="ARBA" id="ARBA00022722"/>
    </source>
</evidence>
<dbReference type="InterPro" id="IPR018188">
    <property type="entry name" value="RNase_T2_His_AS_1"/>
</dbReference>
<dbReference type="GO" id="GO:0006401">
    <property type="term" value="P:RNA catabolic process"/>
    <property type="evidence" value="ECO:0007669"/>
    <property type="project" value="TreeGrafter"/>
</dbReference>
<keyword evidence="2" id="KW-0540">Nuclease</keyword>
<sequence length="263" mass="30915">MMIGLVVSDPPTPYPYYDHHDESTNSPTPFPYNSQSPNLVAKGRKKSPPPPPSKLPPPPPPVVHFDFFKLVERWPKTFCFTKTCRTDIQQKFVIHGLWPTIKAPSGSQPEDCEEVKGVNFYMFDSKVYYQLQKEWPSLIYNNRQKEEDNTFWTQQWRKHGTCSSIKLEDYFKLTLDIHKRTILKDVLQKKSIKPDEKNSLPRENIFDAIKEAIEGKNPEILCVEYKNKSYVKEIRMCLDKTKDHKYMDCPRKYVNCPTNVYFP</sequence>
<dbReference type="InterPro" id="IPR033697">
    <property type="entry name" value="Ribonuclease_T2_eukaryotic"/>
</dbReference>
<evidence type="ECO:0000256" key="7">
    <source>
        <dbReference type="RuleBase" id="RU004328"/>
    </source>
</evidence>
<feature type="compositionally biased region" description="Pro residues" evidence="8">
    <location>
        <begin position="48"/>
        <end position="58"/>
    </location>
</feature>
<dbReference type="Gene3D" id="3.90.730.10">
    <property type="entry name" value="Ribonuclease T2-like"/>
    <property type="match status" value="1"/>
</dbReference>
<dbReference type="GO" id="GO:0005576">
    <property type="term" value="C:extracellular region"/>
    <property type="evidence" value="ECO:0007669"/>
    <property type="project" value="TreeGrafter"/>
</dbReference>
<dbReference type="AlphaFoldDB" id="A0A2Z6M8A2"/>
<dbReference type="GO" id="GO:0016787">
    <property type="term" value="F:hydrolase activity"/>
    <property type="evidence" value="ECO:0007669"/>
    <property type="project" value="UniProtKB-KW"/>
</dbReference>
<reference evidence="10" key="1">
    <citation type="journal article" date="2017" name="Front. Plant Sci.">
        <title>Climate Clever Clovers: New Paradigm to Reduce the Environmental Footprint of Ruminants by Breeding Low Methanogenic Forages Utilizing Haplotype Variation.</title>
        <authorList>
            <person name="Kaur P."/>
            <person name="Appels R."/>
            <person name="Bayer P.E."/>
            <person name="Keeble-Gagnere G."/>
            <person name="Wang J."/>
            <person name="Hirakawa H."/>
            <person name="Shirasawa K."/>
            <person name="Vercoe P."/>
            <person name="Stefanova K."/>
            <person name="Durmic Z."/>
            <person name="Nichols P."/>
            <person name="Revell C."/>
            <person name="Isobe S.N."/>
            <person name="Edwards D."/>
            <person name="Erskine W."/>
        </authorList>
    </citation>
    <scope>NUCLEOTIDE SEQUENCE [LARGE SCALE GENOMIC DNA]</scope>
    <source>
        <strain evidence="10">cv. Daliak</strain>
    </source>
</reference>
<comment type="similarity">
    <text evidence="1 7">Belongs to the RNase T2 family.</text>
</comment>
<dbReference type="OrthoDB" id="1430274at2759"/>
<evidence type="ECO:0000256" key="6">
    <source>
        <dbReference type="ARBA" id="ARBA00023239"/>
    </source>
</evidence>
<dbReference type="InterPro" id="IPR001568">
    <property type="entry name" value="RNase_T2-like"/>
</dbReference>
<dbReference type="EMBL" id="DF973375">
    <property type="protein sequence ID" value="GAU28556.1"/>
    <property type="molecule type" value="Genomic_DNA"/>
</dbReference>
<accession>A0A2Z6M8A2</accession>
<dbReference type="PANTHER" id="PTHR11240:SF75">
    <property type="entry name" value="RIBONUCLEASE 3"/>
    <property type="match status" value="1"/>
</dbReference>
<feature type="compositionally biased region" description="Polar residues" evidence="8">
    <location>
        <begin position="24"/>
        <end position="38"/>
    </location>
</feature>
<evidence type="ECO:0000256" key="8">
    <source>
        <dbReference type="SAM" id="MobiDB-lite"/>
    </source>
</evidence>
<keyword evidence="10" id="KW-1185">Reference proteome</keyword>
<protein>
    <submittedName>
        <fullName evidence="9">Uncharacterized protein</fullName>
    </submittedName>
</protein>
<evidence type="ECO:0000256" key="3">
    <source>
        <dbReference type="ARBA" id="ARBA00022759"/>
    </source>
</evidence>
<evidence type="ECO:0000256" key="5">
    <source>
        <dbReference type="ARBA" id="ARBA00023157"/>
    </source>
</evidence>
<dbReference type="CDD" id="cd01061">
    <property type="entry name" value="RNase_T2_euk"/>
    <property type="match status" value="1"/>
</dbReference>
<organism evidence="9 10">
    <name type="scientific">Trifolium subterraneum</name>
    <name type="common">Subterranean clover</name>
    <dbReference type="NCBI Taxonomy" id="3900"/>
    <lineage>
        <taxon>Eukaryota</taxon>
        <taxon>Viridiplantae</taxon>
        <taxon>Streptophyta</taxon>
        <taxon>Embryophyta</taxon>
        <taxon>Tracheophyta</taxon>
        <taxon>Spermatophyta</taxon>
        <taxon>Magnoliopsida</taxon>
        <taxon>eudicotyledons</taxon>
        <taxon>Gunneridae</taxon>
        <taxon>Pentapetalae</taxon>
        <taxon>rosids</taxon>
        <taxon>fabids</taxon>
        <taxon>Fabales</taxon>
        <taxon>Fabaceae</taxon>
        <taxon>Papilionoideae</taxon>
        <taxon>50 kb inversion clade</taxon>
        <taxon>NPAAA clade</taxon>
        <taxon>Hologalegina</taxon>
        <taxon>IRL clade</taxon>
        <taxon>Trifolieae</taxon>
        <taxon>Trifolium</taxon>
    </lineage>
</organism>
<evidence type="ECO:0000313" key="9">
    <source>
        <dbReference type="EMBL" id="GAU28556.1"/>
    </source>
</evidence>
<dbReference type="PANTHER" id="PTHR11240">
    <property type="entry name" value="RIBONUCLEASE T2"/>
    <property type="match status" value="1"/>
</dbReference>
<keyword evidence="5" id="KW-1015">Disulfide bond</keyword>
<dbReference type="InterPro" id="IPR036430">
    <property type="entry name" value="RNase_T2-like_sf"/>
</dbReference>
<dbReference type="PROSITE" id="PS00530">
    <property type="entry name" value="RNASE_T2_1"/>
    <property type="match status" value="1"/>
</dbReference>
<feature type="region of interest" description="Disordered" evidence="8">
    <location>
        <begin position="10"/>
        <end position="58"/>
    </location>
</feature>
<dbReference type="GO" id="GO:0033897">
    <property type="term" value="F:ribonuclease T2 activity"/>
    <property type="evidence" value="ECO:0007669"/>
    <property type="project" value="InterPro"/>
</dbReference>
<keyword evidence="4" id="KW-0378">Hydrolase</keyword>
<evidence type="ECO:0000256" key="1">
    <source>
        <dbReference type="ARBA" id="ARBA00007469"/>
    </source>
</evidence>
<dbReference type="Proteomes" id="UP000242715">
    <property type="component" value="Unassembled WGS sequence"/>
</dbReference>
<dbReference type="GO" id="GO:0003723">
    <property type="term" value="F:RNA binding"/>
    <property type="evidence" value="ECO:0007669"/>
    <property type="project" value="InterPro"/>
</dbReference>
<evidence type="ECO:0000313" key="10">
    <source>
        <dbReference type="Proteomes" id="UP000242715"/>
    </source>
</evidence>
<dbReference type="Pfam" id="PF00445">
    <property type="entry name" value="Ribonuclease_T2"/>
    <property type="match status" value="1"/>
</dbReference>
<gene>
    <name evidence="9" type="ORF">TSUD_268950</name>
</gene>
<dbReference type="SUPFAM" id="SSF55895">
    <property type="entry name" value="Ribonuclease Rh-like"/>
    <property type="match status" value="1"/>
</dbReference>
<keyword evidence="6" id="KW-0456">Lyase</keyword>